<protein>
    <submittedName>
        <fullName evidence="1">DNA polymerase III subunit delta</fullName>
    </submittedName>
</protein>
<dbReference type="Proteomes" id="UP001172082">
    <property type="component" value="Unassembled WGS sequence"/>
</dbReference>
<dbReference type="Gene3D" id="3.40.50.300">
    <property type="entry name" value="P-loop containing nucleotide triphosphate hydrolases"/>
    <property type="match status" value="1"/>
</dbReference>
<evidence type="ECO:0000313" key="1">
    <source>
        <dbReference type="EMBL" id="MDN5205203.1"/>
    </source>
</evidence>
<evidence type="ECO:0000313" key="2">
    <source>
        <dbReference type="Proteomes" id="UP001172082"/>
    </source>
</evidence>
<keyword evidence="2" id="KW-1185">Reference proteome</keyword>
<dbReference type="InterPro" id="IPR027417">
    <property type="entry name" value="P-loop_NTPase"/>
</dbReference>
<proteinExistence type="predicted"/>
<sequence>MRFAEIKGLEDIKVGFIDAVKKNHVAHAQLFFGREGSANLAMALAFATYLNCTDRQENDACGNCPSCKKMEKLIHPDMHFAFPVSATKNITGKDVISQNYLKEWRKFLIENPYGDIHDWNYTFGGENKQVNISKEESRQILKSLSLKAFEAEYKIMLIWRPEHMHPAAANAILKILEEPPEKTVFLLVSNDFDKLLTTILSRTQMIQIRSFSDEEIKNILIEEESLNESNAAHIAHLAEGNLNNARRMLGEVDDDGHKMFRDWMRHCYSRDYSQMVLGSDQFQKMNKESQKSLMQYGLSIMRETLISQFDHNELGRLEGEELDFVKNFGKVMDPAKTEKVVGQINTGYGHLERNANPKILFLDMSLSISNIIRS</sequence>
<gene>
    <name evidence="1" type="ORF">QQ008_27715</name>
</gene>
<dbReference type="PANTHER" id="PTHR11669:SF8">
    <property type="entry name" value="DNA POLYMERASE III SUBUNIT DELTA"/>
    <property type="match status" value="1"/>
</dbReference>
<dbReference type="InterPro" id="IPR050238">
    <property type="entry name" value="DNA_Rep/Repair_Clamp_Loader"/>
</dbReference>
<dbReference type="Pfam" id="PF13177">
    <property type="entry name" value="DNA_pol3_delta2"/>
    <property type="match status" value="1"/>
</dbReference>
<dbReference type="RefSeq" id="WP_346755224.1">
    <property type="nucleotide sequence ID" value="NZ_JAUJEA010000015.1"/>
</dbReference>
<organism evidence="1 2">
    <name type="scientific">Splendidivirga corallicola</name>
    <dbReference type="NCBI Taxonomy" id="3051826"/>
    <lineage>
        <taxon>Bacteria</taxon>
        <taxon>Pseudomonadati</taxon>
        <taxon>Bacteroidota</taxon>
        <taxon>Cytophagia</taxon>
        <taxon>Cytophagales</taxon>
        <taxon>Splendidivirgaceae</taxon>
        <taxon>Splendidivirga</taxon>
    </lineage>
</organism>
<name>A0ABT8L067_9BACT</name>
<reference evidence="1" key="1">
    <citation type="submission" date="2023-06" db="EMBL/GenBank/DDBJ databases">
        <title>Genomic of Parafulvivirga corallium.</title>
        <authorList>
            <person name="Wang G."/>
        </authorList>
    </citation>
    <scope>NUCLEOTIDE SEQUENCE</scope>
    <source>
        <strain evidence="1">BMA10</strain>
    </source>
</reference>
<dbReference type="SUPFAM" id="SSF52540">
    <property type="entry name" value="P-loop containing nucleoside triphosphate hydrolases"/>
    <property type="match status" value="1"/>
</dbReference>
<dbReference type="EMBL" id="JAUJEA010000015">
    <property type="protein sequence ID" value="MDN5205203.1"/>
    <property type="molecule type" value="Genomic_DNA"/>
</dbReference>
<accession>A0ABT8L067</accession>
<comment type="caution">
    <text evidence="1">The sequence shown here is derived from an EMBL/GenBank/DDBJ whole genome shotgun (WGS) entry which is preliminary data.</text>
</comment>
<dbReference type="PANTHER" id="PTHR11669">
    <property type="entry name" value="REPLICATION FACTOR C / DNA POLYMERASE III GAMMA-TAU SUBUNIT"/>
    <property type="match status" value="1"/>
</dbReference>